<evidence type="ECO:0000313" key="6">
    <source>
        <dbReference type="Proteomes" id="UP000324897"/>
    </source>
</evidence>
<sequence>RLGVGGELGNGAAGVGVAGRPHERGRRAHQLRQELHSSGPSTHRRAQQRLVPLVEAAVADLCPDSAAGVPRSIGIADLGCSSGPNTLFLVSVAVDALRHRCAAAGVARPEVRVFLNDLPDNDFNTVFRHVPGFLQQTGEPDAGNSVFVFGAPGSFFGRLFPEGNLHVAISSFSLHWLSQVPQELTTGELVNRGSICAGRKSSSAVIEAYARQSGRDFTLFLESRAKEVVAGGWLLASLKGRSARDMSSEGCAINEPHRHPQHHGCPGSFGLVDAARLESYNIPIYDPCAEEVREIVAAEGSFEMVGMESFEVPACNPVAFAGVIRAVYEPMLERHFEAGIDMEQFVRVAEEHLDRLRKEGSYKGLFVHIMSLRRRICDVLNSDYSRRDYHRHFS</sequence>
<protein>
    <recommendedName>
        <fullName evidence="7">Jasmonate O-methyltransferase</fullName>
    </recommendedName>
</protein>
<organism evidence="5 6">
    <name type="scientific">Eragrostis curvula</name>
    <name type="common">weeping love grass</name>
    <dbReference type="NCBI Taxonomy" id="38414"/>
    <lineage>
        <taxon>Eukaryota</taxon>
        <taxon>Viridiplantae</taxon>
        <taxon>Streptophyta</taxon>
        <taxon>Embryophyta</taxon>
        <taxon>Tracheophyta</taxon>
        <taxon>Spermatophyta</taxon>
        <taxon>Magnoliopsida</taxon>
        <taxon>Liliopsida</taxon>
        <taxon>Poales</taxon>
        <taxon>Poaceae</taxon>
        <taxon>PACMAD clade</taxon>
        <taxon>Chloridoideae</taxon>
        <taxon>Eragrostideae</taxon>
        <taxon>Eragrostidinae</taxon>
        <taxon>Eragrostis</taxon>
    </lineage>
</organism>
<evidence type="ECO:0000256" key="3">
    <source>
        <dbReference type="ARBA" id="ARBA00022842"/>
    </source>
</evidence>
<evidence type="ECO:0008006" key="7">
    <source>
        <dbReference type="Google" id="ProtNLM"/>
    </source>
</evidence>
<feature type="region of interest" description="Disordered" evidence="4">
    <location>
        <begin position="1"/>
        <end position="46"/>
    </location>
</feature>
<dbReference type="EMBL" id="RWGY01000011">
    <property type="protein sequence ID" value="TVU29643.1"/>
    <property type="molecule type" value="Genomic_DNA"/>
</dbReference>
<dbReference type="InterPro" id="IPR029063">
    <property type="entry name" value="SAM-dependent_MTases_sf"/>
</dbReference>
<dbReference type="Pfam" id="PF03492">
    <property type="entry name" value="Methyltransf_7"/>
    <property type="match status" value="1"/>
</dbReference>
<dbReference type="PANTHER" id="PTHR31009">
    <property type="entry name" value="S-ADENOSYL-L-METHIONINE:CARBOXYL METHYLTRANSFERASE FAMILY PROTEIN"/>
    <property type="match status" value="1"/>
</dbReference>
<gene>
    <name evidence="5" type="ORF">EJB05_21219</name>
</gene>
<keyword evidence="6" id="KW-1185">Reference proteome</keyword>
<feature type="non-terminal residue" evidence="5">
    <location>
        <position position="1"/>
    </location>
</feature>
<dbReference type="GO" id="GO:0008168">
    <property type="term" value="F:methyltransferase activity"/>
    <property type="evidence" value="ECO:0007669"/>
    <property type="project" value="InterPro"/>
</dbReference>
<comment type="similarity">
    <text evidence="1">Belongs to the methyltransferase superfamily. Type-7 methyltransferase family. SABATH subfamily.</text>
</comment>
<dbReference type="InterPro" id="IPR042086">
    <property type="entry name" value="MeTrfase_capping"/>
</dbReference>
<accession>A0A5J9V0U3</accession>
<dbReference type="SUPFAM" id="SSF53335">
    <property type="entry name" value="S-adenosyl-L-methionine-dependent methyltransferases"/>
    <property type="match status" value="1"/>
</dbReference>
<keyword evidence="3" id="KW-0460">Magnesium</keyword>
<proteinExistence type="inferred from homology"/>
<evidence type="ECO:0000256" key="1">
    <source>
        <dbReference type="ARBA" id="ARBA00008908"/>
    </source>
</evidence>
<dbReference type="OrthoDB" id="1523883at2759"/>
<evidence type="ECO:0000313" key="5">
    <source>
        <dbReference type="EMBL" id="TVU29643.1"/>
    </source>
</evidence>
<keyword evidence="2" id="KW-0479">Metal-binding</keyword>
<dbReference type="Gene3D" id="1.10.1200.270">
    <property type="entry name" value="Methyltransferase, alpha-helical capping domain"/>
    <property type="match status" value="1"/>
</dbReference>
<name>A0A5J9V0U3_9POAL</name>
<dbReference type="GO" id="GO:0046872">
    <property type="term" value="F:metal ion binding"/>
    <property type="evidence" value="ECO:0007669"/>
    <property type="project" value="UniProtKB-KW"/>
</dbReference>
<dbReference type="InterPro" id="IPR005299">
    <property type="entry name" value="MeTrfase_7"/>
</dbReference>
<feature type="compositionally biased region" description="Gly residues" evidence="4">
    <location>
        <begin position="1"/>
        <end position="17"/>
    </location>
</feature>
<dbReference type="Proteomes" id="UP000324897">
    <property type="component" value="Chromosome 1"/>
</dbReference>
<comment type="caution">
    <text evidence="5">The sequence shown here is derived from an EMBL/GenBank/DDBJ whole genome shotgun (WGS) entry which is preliminary data.</text>
</comment>
<evidence type="ECO:0000256" key="2">
    <source>
        <dbReference type="ARBA" id="ARBA00022723"/>
    </source>
</evidence>
<evidence type="ECO:0000256" key="4">
    <source>
        <dbReference type="SAM" id="MobiDB-lite"/>
    </source>
</evidence>
<reference evidence="5 6" key="1">
    <citation type="journal article" date="2019" name="Sci. Rep.">
        <title>A high-quality genome of Eragrostis curvula grass provides insights into Poaceae evolution and supports new strategies to enhance forage quality.</title>
        <authorList>
            <person name="Carballo J."/>
            <person name="Santos B.A.C.M."/>
            <person name="Zappacosta D."/>
            <person name="Garbus I."/>
            <person name="Selva J.P."/>
            <person name="Gallo C.A."/>
            <person name="Diaz A."/>
            <person name="Albertini E."/>
            <person name="Caccamo M."/>
            <person name="Echenique V."/>
        </authorList>
    </citation>
    <scope>NUCLEOTIDE SEQUENCE [LARGE SCALE GENOMIC DNA]</scope>
    <source>
        <strain evidence="6">cv. Victoria</strain>
        <tissue evidence="5">Leaf</tissue>
    </source>
</reference>
<dbReference type="Gene3D" id="3.40.50.150">
    <property type="entry name" value="Vaccinia Virus protein VP39"/>
    <property type="match status" value="1"/>
</dbReference>
<dbReference type="Gramene" id="TVU29643">
    <property type="protein sequence ID" value="TVU29643"/>
    <property type="gene ID" value="EJB05_21219"/>
</dbReference>
<dbReference type="AlphaFoldDB" id="A0A5J9V0U3"/>